<keyword evidence="3" id="KW-1185">Reference proteome</keyword>
<gene>
    <name evidence="2" type="ORF">N782_16625</name>
</gene>
<dbReference type="AlphaFoldDB" id="A0A0A2T8D8"/>
<keyword evidence="1" id="KW-0812">Transmembrane</keyword>
<comment type="caution">
    <text evidence="2">The sequence shown here is derived from an EMBL/GenBank/DDBJ whole genome shotgun (WGS) entry which is preliminary data.</text>
</comment>
<proteinExistence type="predicted"/>
<reference evidence="2 3" key="1">
    <citation type="journal article" date="2015" name="Stand. Genomic Sci.">
        <title>High quality draft genome sequence of the moderately halophilic bacterium Pontibacillus yanchengensis Y32(T) and comparison among Pontibacillus genomes.</title>
        <authorList>
            <person name="Huang J."/>
            <person name="Qiao Z.X."/>
            <person name="Tang J.W."/>
            <person name="Wang G."/>
        </authorList>
    </citation>
    <scope>NUCLEOTIDE SEQUENCE [LARGE SCALE GENOMIC DNA]</scope>
    <source>
        <strain evidence="2 3">Y32</strain>
    </source>
</reference>
<evidence type="ECO:0000256" key="1">
    <source>
        <dbReference type="SAM" id="Phobius"/>
    </source>
</evidence>
<accession>A0A0A2T8D8</accession>
<evidence type="ECO:0000313" key="3">
    <source>
        <dbReference type="Proteomes" id="UP000030147"/>
    </source>
</evidence>
<keyword evidence="1" id="KW-1133">Transmembrane helix</keyword>
<keyword evidence="1" id="KW-0472">Membrane</keyword>
<organism evidence="2 3">
    <name type="scientific">Pontibacillus yanchengensis Y32</name>
    <dbReference type="NCBI Taxonomy" id="1385514"/>
    <lineage>
        <taxon>Bacteria</taxon>
        <taxon>Bacillati</taxon>
        <taxon>Bacillota</taxon>
        <taxon>Bacilli</taxon>
        <taxon>Bacillales</taxon>
        <taxon>Bacillaceae</taxon>
        <taxon>Pontibacillus</taxon>
    </lineage>
</organism>
<protein>
    <submittedName>
        <fullName evidence="2">Uncharacterized protein</fullName>
    </submittedName>
</protein>
<sequence length="60" mass="6681">MATKQSGTVLWKVIFLIFALMILTGIVLFIAYGMYGDEQSIGEKYFQAYTSCLSSIHPPS</sequence>
<dbReference type="EMBL" id="AVBF01000048">
    <property type="protein sequence ID" value="KGP71784.1"/>
    <property type="molecule type" value="Genomic_DNA"/>
</dbReference>
<dbReference type="Proteomes" id="UP000030147">
    <property type="component" value="Unassembled WGS sequence"/>
</dbReference>
<evidence type="ECO:0000313" key="2">
    <source>
        <dbReference type="EMBL" id="KGP71784.1"/>
    </source>
</evidence>
<feature type="transmembrane region" description="Helical" evidence="1">
    <location>
        <begin position="13"/>
        <end position="35"/>
    </location>
</feature>
<dbReference type="OrthoDB" id="9916662at2"/>
<name>A0A0A2T8D8_9BACI</name>
<dbReference type="RefSeq" id="WP_036821954.1">
    <property type="nucleotide sequence ID" value="NZ_AVBF01000048.1"/>
</dbReference>
<dbReference type="STRING" id="1385514.N782_16625"/>